<sequence>MSSDKVAIYIPKSLYDEIKKRVEQSEGEFKSVEEYVEFVLQEVVKEEEPQQVYTPEEEEEIKKRLKALGYI</sequence>
<dbReference type="AlphaFoldDB" id="A0A497ENH0"/>
<dbReference type="Proteomes" id="UP000278475">
    <property type="component" value="Unassembled WGS sequence"/>
</dbReference>
<dbReference type="EMBL" id="QMQV01000062">
    <property type="protein sequence ID" value="RLE48699.1"/>
    <property type="molecule type" value="Genomic_DNA"/>
</dbReference>
<reference evidence="1 2" key="1">
    <citation type="submission" date="2018-06" db="EMBL/GenBank/DDBJ databases">
        <title>Extensive metabolic versatility and redundancy in microbially diverse, dynamic hydrothermal sediments.</title>
        <authorList>
            <person name="Dombrowski N."/>
            <person name="Teske A."/>
            <person name="Baker B.J."/>
        </authorList>
    </citation>
    <scope>NUCLEOTIDE SEQUENCE [LARGE SCALE GENOMIC DNA]</scope>
    <source>
        <strain evidence="1">B66_G16</strain>
    </source>
</reference>
<proteinExistence type="predicted"/>
<organism evidence="1 2">
    <name type="scientific">Thermoproteota archaeon</name>
    <dbReference type="NCBI Taxonomy" id="2056631"/>
    <lineage>
        <taxon>Archaea</taxon>
        <taxon>Thermoproteota</taxon>
    </lineage>
</organism>
<name>A0A497ENH0_9CREN</name>
<comment type="caution">
    <text evidence="1">The sequence shown here is derived from an EMBL/GenBank/DDBJ whole genome shotgun (WGS) entry which is preliminary data.</text>
</comment>
<evidence type="ECO:0000313" key="1">
    <source>
        <dbReference type="EMBL" id="RLE48699.1"/>
    </source>
</evidence>
<evidence type="ECO:0000313" key="2">
    <source>
        <dbReference type="Proteomes" id="UP000278475"/>
    </source>
</evidence>
<gene>
    <name evidence="1" type="ORF">DRJ31_06670</name>
</gene>
<accession>A0A497ENH0</accession>
<protein>
    <submittedName>
        <fullName evidence="1">CopG family transcriptional regulator</fullName>
    </submittedName>
</protein>